<evidence type="ECO:0000256" key="9">
    <source>
        <dbReference type="ARBA" id="ARBA00023002"/>
    </source>
</evidence>
<dbReference type="SFLD" id="SFLDS00029">
    <property type="entry name" value="Radical_SAM"/>
    <property type="match status" value="1"/>
</dbReference>
<dbReference type="GO" id="GO:0051539">
    <property type="term" value="F:4 iron, 4 sulfur cluster binding"/>
    <property type="evidence" value="ECO:0007669"/>
    <property type="project" value="UniProtKB-KW"/>
</dbReference>
<evidence type="ECO:0000256" key="6">
    <source>
        <dbReference type="ARBA" id="ARBA00022490"/>
    </source>
</evidence>
<keyword evidence="7 15" id="KW-0949">S-adenosyl-L-methionine</keyword>
<keyword evidence="20" id="KW-1185">Reference proteome</keyword>
<organism evidence="19 20">
    <name type="scientific">Nitrincola tapanii</name>
    <dbReference type="NCBI Taxonomy" id="1708751"/>
    <lineage>
        <taxon>Bacteria</taxon>
        <taxon>Pseudomonadati</taxon>
        <taxon>Pseudomonadota</taxon>
        <taxon>Gammaproteobacteria</taxon>
        <taxon>Oceanospirillales</taxon>
        <taxon>Oceanospirillaceae</taxon>
        <taxon>Nitrincola</taxon>
    </lineage>
</organism>
<dbReference type="PANTHER" id="PTHR13932">
    <property type="entry name" value="COPROPORPHYRINIGEN III OXIDASE"/>
    <property type="match status" value="1"/>
</dbReference>
<evidence type="ECO:0000256" key="4">
    <source>
        <dbReference type="ARBA" id="ARBA00011245"/>
    </source>
</evidence>
<reference evidence="19 20" key="1">
    <citation type="submission" date="2019-03" db="EMBL/GenBank/DDBJ databases">
        <title>Nitrincola sp. nov. isolated from an Indian soda lake.</title>
        <authorList>
            <person name="Joshi A."/>
            <person name="Thite S.V."/>
            <person name="Joseph N."/>
            <person name="Dhotre D."/>
            <person name="Moorthy M."/>
            <person name="Shouche Y.S."/>
        </authorList>
    </citation>
    <scope>NUCLEOTIDE SEQUENCE [LARGE SCALE GENOMIC DNA]</scope>
    <source>
        <strain evidence="19 20">MEB193</strain>
    </source>
</reference>
<comment type="subcellular location">
    <subcellularLocation>
        <location evidence="1 15">Cytoplasm</location>
    </subcellularLocation>
</comment>
<evidence type="ECO:0000256" key="16">
    <source>
        <dbReference type="PIRSR" id="PIRSR000167-1"/>
    </source>
</evidence>
<feature type="binding site" evidence="16">
    <location>
        <position position="235"/>
    </location>
    <ligand>
        <name>S-adenosyl-L-methionine</name>
        <dbReference type="ChEBI" id="CHEBI:59789"/>
        <label>2</label>
    </ligand>
</feature>
<dbReference type="CDD" id="cd01335">
    <property type="entry name" value="Radical_SAM"/>
    <property type="match status" value="1"/>
</dbReference>
<feature type="binding site" evidence="16">
    <location>
        <position position="136"/>
    </location>
    <ligand>
        <name>S-adenosyl-L-methionine</name>
        <dbReference type="ChEBI" id="CHEBI:59789"/>
        <label>1</label>
    </ligand>
</feature>
<dbReference type="Pfam" id="PF04055">
    <property type="entry name" value="Radical_SAM"/>
    <property type="match status" value="1"/>
</dbReference>
<dbReference type="SMART" id="SM00729">
    <property type="entry name" value="Elp3"/>
    <property type="match status" value="1"/>
</dbReference>
<dbReference type="NCBIfam" id="TIGR00538">
    <property type="entry name" value="hemN"/>
    <property type="match status" value="1"/>
</dbReference>
<evidence type="ECO:0000313" key="19">
    <source>
        <dbReference type="EMBL" id="KAA0875809.1"/>
    </source>
</evidence>
<evidence type="ECO:0000256" key="3">
    <source>
        <dbReference type="ARBA" id="ARBA00005493"/>
    </source>
</evidence>
<feature type="domain" description="Radical SAM core" evidence="18">
    <location>
        <begin position="70"/>
        <end position="306"/>
    </location>
</feature>
<dbReference type="InterPro" id="IPR034505">
    <property type="entry name" value="Coproporphyrinogen-III_oxidase"/>
</dbReference>
<feature type="binding site" evidence="16">
    <location>
        <position position="198"/>
    </location>
    <ligand>
        <name>S-adenosyl-L-methionine</name>
        <dbReference type="ChEBI" id="CHEBI:59789"/>
        <label>2</label>
    </ligand>
</feature>
<dbReference type="PIRSF" id="PIRSF000167">
    <property type="entry name" value="HemN"/>
    <property type="match status" value="1"/>
</dbReference>
<keyword evidence="10 15" id="KW-0408">Iron</keyword>
<evidence type="ECO:0000256" key="2">
    <source>
        <dbReference type="ARBA" id="ARBA00004785"/>
    </source>
</evidence>
<dbReference type="InterPro" id="IPR006638">
    <property type="entry name" value="Elp3/MiaA/NifB-like_rSAM"/>
</dbReference>
<evidence type="ECO:0000256" key="10">
    <source>
        <dbReference type="ARBA" id="ARBA00023004"/>
    </source>
</evidence>
<dbReference type="PANTHER" id="PTHR13932:SF6">
    <property type="entry name" value="OXYGEN-INDEPENDENT COPROPORPHYRINOGEN III OXIDASE"/>
    <property type="match status" value="1"/>
</dbReference>
<feature type="binding site" evidence="16">
    <location>
        <position position="171"/>
    </location>
    <ligand>
        <name>S-adenosyl-L-methionine</name>
        <dbReference type="ChEBI" id="CHEBI:59789"/>
        <label>1</label>
    </ligand>
</feature>
<feature type="binding site" evidence="16">
    <location>
        <position position="210"/>
    </location>
    <ligand>
        <name>S-adenosyl-L-methionine</name>
        <dbReference type="ChEBI" id="CHEBI:59789"/>
        <label>2</label>
    </ligand>
</feature>
<dbReference type="OrthoDB" id="9808022at2"/>
<evidence type="ECO:0000256" key="8">
    <source>
        <dbReference type="ARBA" id="ARBA00022723"/>
    </source>
</evidence>
<dbReference type="InterPro" id="IPR058240">
    <property type="entry name" value="rSAM_sf"/>
</dbReference>
<dbReference type="InterPro" id="IPR004558">
    <property type="entry name" value="Coprogen_oxidase_HemN"/>
</dbReference>
<dbReference type="SFLD" id="SFLDG01065">
    <property type="entry name" value="anaerobic_coproporphyrinogen-I"/>
    <property type="match status" value="1"/>
</dbReference>
<evidence type="ECO:0000256" key="12">
    <source>
        <dbReference type="ARBA" id="ARBA00023244"/>
    </source>
</evidence>
<comment type="pathway">
    <text evidence="2 15">Porphyrin-containing compound metabolism; protoporphyrin-IX biosynthesis; protoporphyrinogen-IX from coproporphyrinogen-III (AdoMet route): step 1/1.</text>
</comment>
<evidence type="ECO:0000313" key="20">
    <source>
        <dbReference type="Proteomes" id="UP000325302"/>
    </source>
</evidence>
<comment type="subunit">
    <text evidence="4">Monomer.</text>
</comment>
<dbReference type="GO" id="GO:0006782">
    <property type="term" value="P:protoporphyrinogen IX biosynthetic process"/>
    <property type="evidence" value="ECO:0007669"/>
    <property type="project" value="UniProtKB-UniPathway"/>
</dbReference>
<feature type="binding site" evidence="16">
    <location>
        <position position="269"/>
    </location>
    <ligand>
        <name>S-adenosyl-L-methionine</name>
        <dbReference type="ChEBI" id="CHEBI:59789"/>
        <label>2</label>
    </ligand>
</feature>
<dbReference type="AlphaFoldDB" id="A0A5A9W719"/>
<dbReference type="PROSITE" id="PS51918">
    <property type="entry name" value="RADICAL_SAM"/>
    <property type="match status" value="1"/>
</dbReference>
<evidence type="ECO:0000256" key="17">
    <source>
        <dbReference type="PIRSR" id="PIRSR000167-2"/>
    </source>
</evidence>
<comment type="catalytic activity">
    <reaction evidence="14 15">
        <text>coproporphyrinogen III + 2 S-adenosyl-L-methionine = protoporphyrinogen IX + 2 5'-deoxyadenosine + 2 L-methionine + 2 CO2</text>
        <dbReference type="Rhea" id="RHEA:15425"/>
        <dbReference type="ChEBI" id="CHEBI:16526"/>
        <dbReference type="ChEBI" id="CHEBI:17319"/>
        <dbReference type="ChEBI" id="CHEBI:57307"/>
        <dbReference type="ChEBI" id="CHEBI:57309"/>
        <dbReference type="ChEBI" id="CHEBI:57844"/>
        <dbReference type="ChEBI" id="CHEBI:59789"/>
        <dbReference type="EC" id="1.3.98.3"/>
    </reaction>
</comment>
<comment type="function">
    <text evidence="13">Involved in the heme biosynthesis. Catalyzes the anaerobic oxidative decarboxylation of propionate groups of rings A and B of coproporphyrinogen III to yield the vinyl groups in protoporphyrinogen IX.</text>
</comment>
<dbReference type="UniPathway" id="UPA00251">
    <property type="reaction ID" value="UER00323"/>
</dbReference>
<proteinExistence type="inferred from homology"/>
<protein>
    <recommendedName>
        <fullName evidence="15">Coproporphyrinogen-III oxidase</fullName>
        <ecNumber evidence="15">1.3.98.3</ecNumber>
    </recommendedName>
</protein>
<keyword evidence="6 15" id="KW-0963">Cytoplasm</keyword>
<evidence type="ECO:0000256" key="13">
    <source>
        <dbReference type="ARBA" id="ARBA00024295"/>
    </source>
</evidence>
<dbReference type="Gene3D" id="3.80.30.20">
    <property type="entry name" value="tm_1862 like domain"/>
    <property type="match status" value="1"/>
</dbReference>
<dbReference type="InterPro" id="IPR023404">
    <property type="entry name" value="rSAM_horseshoe"/>
</dbReference>
<evidence type="ECO:0000256" key="14">
    <source>
        <dbReference type="ARBA" id="ARBA00048321"/>
    </source>
</evidence>
<dbReference type="SUPFAM" id="SSF102114">
    <property type="entry name" value="Radical SAM enzymes"/>
    <property type="match status" value="1"/>
</dbReference>
<feature type="binding site" evidence="17">
    <location>
        <position position="89"/>
    </location>
    <ligand>
        <name>[4Fe-4S] cluster</name>
        <dbReference type="ChEBI" id="CHEBI:49883"/>
        <note>4Fe-4S-S-AdoMet</note>
    </ligand>
</feature>
<feature type="binding site" evidence="16">
    <location>
        <begin position="137"/>
        <end position="138"/>
    </location>
    <ligand>
        <name>S-adenosyl-L-methionine</name>
        <dbReference type="ChEBI" id="CHEBI:59789"/>
        <label>2</label>
    </ligand>
</feature>
<evidence type="ECO:0000256" key="15">
    <source>
        <dbReference type="PIRNR" id="PIRNR000167"/>
    </source>
</evidence>
<keyword evidence="9 15" id="KW-0560">Oxidoreductase</keyword>
<dbReference type="GO" id="GO:0005737">
    <property type="term" value="C:cytoplasm"/>
    <property type="evidence" value="ECO:0007669"/>
    <property type="project" value="UniProtKB-SubCell"/>
</dbReference>
<feature type="binding site" evidence="17">
    <location>
        <position position="92"/>
    </location>
    <ligand>
        <name>[4Fe-4S] cluster</name>
        <dbReference type="ChEBI" id="CHEBI:49883"/>
        <note>4Fe-4S-S-AdoMet</note>
    </ligand>
</feature>
<dbReference type="FunFam" id="3.80.30.20:FF:000012">
    <property type="entry name" value="Coproporphyrinogen-III oxidase"/>
    <property type="match status" value="1"/>
</dbReference>
<sequence>MDSVTPGYTDHLQALTKETLVTEPIHIEWDPALIQRYDLSGPRYTSYPTAVQFDPNLKAEELIQRAQASAQVDTPLSLYVHIPFCAHVCYYCACNKVITRNRDRAQPYLDTLYQEMAQLSQWYAQDRCVDQLHWGGGTPTFISDEQMIELMGQLRRHFKLRDDDQGDYSIELDPREVGVDTLRVLREIGFNRVSLGVQDLDPKVQAAVNRLQPLAQTQAVLDEARRLGFRSINMDLIYGLPHQTEAGFAQTLEQVIAMNPDRLSVFNYAHLPDRFRSQKHIRQEDLPSASTKLNILQHSIQRLQEAGYVYIGMDHFAKPDDSLTRAQESGALHRNFQGYTTHAECDLVAMGVSAISQIGSVYYQNLTDLSAYTAAVADQAHAIHRGVLLHEDDRLRSRIIKQLICHFELDPAPIEQAFQIDFDQYFAAEQAELAQLAEDGLLRFQGRKLQVTPAGRLLIRRICMTFDAYIPVRNAVSGFSRII</sequence>
<comment type="caution">
    <text evidence="19">The sequence shown here is derived from an EMBL/GenBank/DDBJ whole genome shotgun (WGS) entry which is preliminary data.</text>
</comment>
<dbReference type="SFLD" id="SFLDF00277">
    <property type="entry name" value="oxygen-independent_coproporphy"/>
    <property type="match status" value="1"/>
</dbReference>
<keyword evidence="8 15" id="KW-0479">Metal-binding</keyword>
<feature type="binding site" evidence="17">
    <location>
        <position position="85"/>
    </location>
    <ligand>
        <name>[4Fe-4S] cluster</name>
        <dbReference type="ChEBI" id="CHEBI:49883"/>
        <note>4Fe-4S-S-AdoMet</note>
    </ligand>
</feature>
<dbReference type="GO" id="GO:0051989">
    <property type="term" value="F:coproporphyrinogen dehydrogenase activity"/>
    <property type="evidence" value="ECO:0007669"/>
    <property type="project" value="UniProtKB-EC"/>
</dbReference>
<dbReference type="EMBL" id="SMRS01000002">
    <property type="protein sequence ID" value="KAA0875809.1"/>
    <property type="molecule type" value="Genomic_DNA"/>
</dbReference>
<feature type="binding site" evidence="16">
    <location>
        <position position="79"/>
    </location>
    <ligand>
        <name>S-adenosyl-L-methionine</name>
        <dbReference type="ChEBI" id="CHEBI:59789"/>
        <label>1</label>
    </ligand>
</feature>
<dbReference type="InterPro" id="IPR010723">
    <property type="entry name" value="HemN_C"/>
</dbReference>
<keyword evidence="11 15" id="KW-0411">Iron-sulfur</keyword>
<dbReference type="Gene3D" id="1.10.10.920">
    <property type="match status" value="1"/>
</dbReference>
<comment type="cofactor">
    <cofactor evidence="15 17">
        <name>[4Fe-4S] cluster</name>
        <dbReference type="ChEBI" id="CHEBI:49883"/>
    </cofactor>
    <text evidence="15 17">Binds 1 [4Fe-4S] cluster. The cluster is coordinated with 3 cysteines and an exchangeable S-adenosyl-L-methionine.</text>
</comment>
<evidence type="ECO:0000259" key="18">
    <source>
        <dbReference type="PROSITE" id="PS51918"/>
    </source>
</evidence>
<dbReference type="GO" id="GO:0004109">
    <property type="term" value="F:coproporphyrinogen oxidase activity"/>
    <property type="evidence" value="ECO:0007669"/>
    <property type="project" value="InterPro"/>
</dbReference>
<keyword evidence="5 15" id="KW-0004">4Fe-4S</keyword>
<evidence type="ECO:0000256" key="7">
    <source>
        <dbReference type="ARBA" id="ARBA00022691"/>
    </source>
</evidence>
<gene>
    <name evidence="19" type="primary">hemN</name>
    <name evidence="19" type="ORF">E1H14_03740</name>
</gene>
<dbReference type="Pfam" id="PF06969">
    <property type="entry name" value="HemN_C"/>
    <property type="match status" value="1"/>
</dbReference>
<dbReference type="FunFam" id="1.10.10.920:FF:000002">
    <property type="entry name" value="Coproporphyrinogen-III oxidase"/>
    <property type="match status" value="1"/>
</dbReference>
<evidence type="ECO:0000256" key="5">
    <source>
        <dbReference type="ARBA" id="ARBA00022485"/>
    </source>
</evidence>
<feature type="binding site" evidence="16">
    <location>
        <position position="355"/>
    </location>
    <ligand>
        <name>S-adenosyl-L-methionine</name>
        <dbReference type="ChEBI" id="CHEBI:59789"/>
        <label>1</label>
    </ligand>
</feature>
<feature type="binding site" evidence="16">
    <location>
        <begin position="91"/>
        <end position="93"/>
    </location>
    <ligand>
        <name>S-adenosyl-L-methionine</name>
        <dbReference type="ChEBI" id="CHEBI:59789"/>
        <label>2</label>
    </ligand>
</feature>
<name>A0A5A9W719_9GAMM</name>
<dbReference type="GO" id="GO:0046872">
    <property type="term" value="F:metal ion binding"/>
    <property type="evidence" value="ECO:0007669"/>
    <property type="project" value="UniProtKB-KW"/>
</dbReference>
<keyword evidence="12 15" id="KW-0627">Porphyrin biosynthesis</keyword>
<dbReference type="Proteomes" id="UP000325302">
    <property type="component" value="Unassembled WGS sequence"/>
</dbReference>
<dbReference type="EC" id="1.3.98.3" evidence="15"/>
<dbReference type="InterPro" id="IPR007197">
    <property type="entry name" value="rSAM"/>
</dbReference>
<evidence type="ECO:0000256" key="11">
    <source>
        <dbReference type="ARBA" id="ARBA00023014"/>
    </source>
</evidence>
<comment type="similarity">
    <text evidence="3 15">Belongs to the anaerobic coproporphyrinogen-III oxidase family.</text>
</comment>
<evidence type="ECO:0000256" key="1">
    <source>
        <dbReference type="ARBA" id="ARBA00004496"/>
    </source>
</evidence>
<accession>A0A5A9W719</accession>